<proteinExistence type="predicted"/>
<comment type="caution">
    <text evidence="1">The sequence shown here is derived from an EMBL/GenBank/DDBJ whole genome shotgun (WGS) entry which is preliminary data.</text>
</comment>
<evidence type="ECO:0000313" key="2">
    <source>
        <dbReference type="Proteomes" id="UP000287857"/>
    </source>
</evidence>
<dbReference type="Proteomes" id="UP000287857">
    <property type="component" value="Unassembled WGS sequence"/>
</dbReference>
<organism evidence="1 2">
    <name type="scientific">Vagococcus vulneris</name>
    <dbReference type="NCBI Taxonomy" id="1977869"/>
    <lineage>
        <taxon>Bacteria</taxon>
        <taxon>Bacillati</taxon>
        <taxon>Bacillota</taxon>
        <taxon>Bacilli</taxon>
        <taxon>Lactobacillales</taxon>
        <taxon>Enterococcaceae</taxon>
        <taxon>Vagococcus</taxon>
    </lineage>
</organism>
<evidence type="ECO:0000313" key="1">
    <source>
        <dbReference type="EMBL" id="RSU00593.1"/>
    </source>
</evidence>
<protein>
    <submittedName>
        <fullName evidence="1">Uncharacterized protein</fullName>
    </submittedName>
</protein>
<gene>
    <name evidence="1" type="ORF">CBF37_00855</name>
</gene>
<accession>A0A430A297</accession>
<dbReference type="AlphaFoldDB" id="A0A430A297"/>
<sequence>MKNEKKIKENLDYLIDLMKNATADDYEELQREMQQPDRRHLLKDAYELLNDYDGDDREEFKAKIEKLSQEL</sequence>
<reference evidence="1 2" key="1">
    <citation type="submission" date="2017-05" db="EMBL/GenBank/DDBJ databases">
        <title>Vagococcus spp. assemblies.</title>
        <authorList>
            <person name="Gulvik C.A."/>
        </authorList>
    </citation>
    <scope>NUCLEOTIDE SEQUENCE [LARGE SCALE GENOMIC DNA]</scope>
    <source>
        <strain evidence="1 2">SS1995</strain>
    </source>
</reference>
<dbReference type="RefSeq" id="WP_125982919.1">
    <property type="nucleotide sequence ID" value="NZ_NGJS01000001.1"/>
</dbReference>
<keyword evidence="2" id="KW-1185">Reference proteome</keyword>
<name>A0A430A297_9ENTE</name>
<dbReference type="EMBL" id="NGJS01000001">
    <property type="protein sequence ID" value="RSU00593.1"/>
    <property type="molecule type" value="Genomic_DNA"/>
</dbReference>